<feature type="transmembrane region" description="Helical" evidence="2">
    <location>
        <begin position="236"/>
        <end position="256"/>
    </location>
</feature>
<organism evidence="3">
    <name type="scientific">Brassica oleracea</name>
    <name type="common">Wild cabbage</name>
    <dbReference type="NCBI Taxonomy" id="3712"/>
    <lineage>
        <taxon>Eukaryota</taxon>
        <taxon>Viridiplantae</taxon>
        <taxon>Streptophyta</taxon>
        <taxon>Embryophyta</taxon>
        <taxon>Tracheophyta</taxon>
        <taxon>Spermatophyta</taxon>
        <taxon>Magnoliopsida</taxon>
        <taxon>eudicotyledons</taxon>
        <taxon>Gunneridae</taxon>
        <taxon>Pentapetalae</taxon>
        <taxon>rosids</taxon>
        <taxon>malvids</taxon>
        <taxon>Brassicales</taxon>
        <taxon>Brassicaceae</taxon>
        <taxon>Brassiceae</taxon>
        <taxon>Brassica</taxon>
    </lineage>
</organism>
<accession>A0A3P6FTU6</accession>
<protein>
    <submittedName>
        <fullName evidence="3">Uncharacterized protein</fullName>
    </submittedName>
</protein>
<keyword evidence="2" id="KW-0812">Transmembrane</keyword>
<proteinExistence type="predicted"/>
<keyword evidence="2" id="KW-0472">Membrane</keyword>
<dbReference type="EMBL" id="LR031878">
    <property type="protein sequence ID" value="VDD47922.1"/>
    <property type="molecule type" value="Genomic_DNA"/>
</dbReference>
<feature type="region of interest" description="Disordered" evidence="1">
    <location>
        <begin position="295"/>
        <end position="332"/>
    </location>
</feature>
<dbReference type="AlphaFoldDB" id="A0A3P6FTU6"/>
<evidence type="ECO:0000313" key="3">
    <source>
        <dbReference type="EMBL" id="VDD47922.1"/>
    </source>
</evidence>
<feature type="transmembrane region" description="Helical" evidence="2">
    <location>
        <begin position="212"/>
        <end position="230"/>
    </location>
</feature>
<gene>
    <name evidence="3" type="ORF">BOLC1T00311H</name>
</gene>
<sequence>MCDRRQRQTHSSLRMLVEWPFHLLHLQVTAQHPQDKVLLPPVIARLLPTTVPLPPSTVPLPPTTGPPTVPLRPPTVPLRQSTGPPTIPLRPHTVPLRPTTVPPRPHTVPLRPTTVPVLLALAQQVLPILPLPLAIIVGHPELTALLPLHTAPPLHLTSLLHHLTAQHRLLTAPLRLLTVPLHPHTALHLLATAQLHQATVQPHLVTGLRLQATILSLLNIVHLWLTLLAMQDYHQLALATPYITIVLAHFSIVFTFKSNTLSQQVRILIHFNLFPYSSGASPDYSPSAGYSPTLPGYSSSSTGQYTPHEGYENDKTGEDASKDAGHVEKKRKKERFKSISTVDIFVTLFSPSNNKPSPYSLGLSVYC</sequence>
<name>A0A3P6FTU6_BRAOL</name>
<feature type="region of interest" description="Disordered" evidence="1">
    <location>
        <begin position="79"/>
        <end position="108"/>
    </location>
</feature>
<feature type="compositionally biased region" description="Polar residues" evidence="1">
    <location>
        <begin position="296"/>
        <end position="305"/>
    </location>
</feature>
<reference evidence="3" key="1">
    <citation type="submission" date="2018-11" db="EMBL/GenBank/DDBJ databases">
        <authorList>
            <consortium name="Genoscope - CEA"/>
            <person name="William W."/>
        </authorList>
    </citation>
    <scope>NUCLEOTIDE SEQUENCE</scope>
</reference>
<keyword evidence="2" id="KW-1133">Transmembrane helix</keyword>
<evidence type="ECO:0000256" key="2">
    <source>
        <dbReference type="SAM" id="Phobius"/>
    </source>
</evidence>
<feature type="compositionally biased region" description="Low complexity" evidence="1">
    <location>
        <begin position="89"/>
        <end position="99"/>
    </location>
</feature>
<feature type="compositionally biased region" description="Basic and acidic residues" evidence="1">
    <location>
        <begin position="309"/>
        <end position="327"/>
    </location>
</feature>
<evidence type="ECO:0000256" key="1">
    <source>
        <dbReference type="SAM" id="MobiDB-lite"/>
    </source>
</evidence>